<dbReference type="Proteomes" id="UP000826195">
    <property type="component" value="Unassembled WGS sequence"/>
</dbReference>
<organism evidence="3 4">
    <name type="scientific">Cotesia glomerata</name>
    <name type="common">Lepidopteran parasitic wasp</name>
    <name type="synonym">Apanteles glomeratus</name>
    <dbReference type="NCBI Taxonomy" id="32391"/>
    <lineage>
        <taxon>Eukaryota</taxon>
        <taxon>Metazoa</taxon>
        <taxon>Ecdysozoa</taxon>
        <taxon>Arthropoda</taxon>
        <taxon>Hexapoda</taxon>
        <taxon>Insecta</taxon>
        <taxon>Pterygota</taxon>
        <taxon>Neoptera</taxon>
        <taxon>Endopterygota</taxon>
        <taxon>Hymenoptera</taxon>
        <taxon>Apocrita</taxon>
        <taxon>Ichneumonoidea</taxon>
        <taxon>Braconidae</taxon>
        <taxon>Microgastrinae</taxon>
        <taxon>Cotesia</taxon>
    </lineage>
</organism>
<evidence type="ECO:0000256" key="2">
    <source>
        <dbReference type="SAM" id="MobiDB-lite"/>
    </source>
</evidence>
<evidence type="ECO:0000313" key="4">
    <source>
        <dbReference type="Proteomes" id="UP000826195"/>
    </source>
</evidence>
<feature type="compositionally biased region" description="Basic and acidic residues" evidence="2">
    <location>
        <begin position="34"/>
        <end position="47"/>
    </location>
</feature>
<reference evidence="3 4" key="1">
    <citation type="journal article" date="2021" name="J. Hered.">
        <title>A chromosome-level genome assembly of the parasitoid wasp, Cotesia glomerata (Hymenoptera: Braconidae).</title>
        <authorList>
            <person name="Pinto B.J."/>
            <person name="Weis J.J."/>
            <person name="Gamble T."/>
            <person name="Ode P.J."/>
            <person name="Paul R."/>
            <person name="Zaspel J.M."/>
        </authorList>
    </citation>
    <scope>NUCLEOTIDE SEQUENCE [LARGE SCALE GENOMIC DNA]</scope>
    <source>
        <strain evidence="3">CgM1</strain>
    </source>
</reference>
<name>A0AAV7INU1_COTGL</name>
<accession>A0AAV7INU1</accession>
<comment type="caution">
    <text evidence="3">The sequence shown here is derived from an EMBL/GenBank/DDBJ whole genome shotgun (WGS) entry which is preliminary data.</text>
</comment>
<evidence type="ECO:0000256" key="1">
    <source>
        <dbReference type="SAM" id="Coils"/>
    </source>
</evidence>
<keyword evidence="4" id="KW-1185">Reference proteome</keyword>
<dbReference type="EMBL" id="JAHXZJ010001119">
    <property type="protein sequence ID" value="KAH0555539.1"/>
    <property type="molecule type" value="Genomic_DNA"/>
</dbReference>
<feature type="region of interest" description="Disordered" evidence="2">
    <location>
        <begin position="34"/>
        <end position="60"/>
    </location>
</feature>
<feature type="coiled-coil region" evidence="1">
    <location>
        <begin position="156"/>
        <end position="190"/>
    </location>
</feature>
<gene>
    <name evidence="3" type="ORF">KQX54_020007</name>
</gene>
<keyword evidence="1" id="KW-0175">Coiled coil</keyword>
<evidence type="ECO:0000313" key="3">
    <source>
        <dbReference type="EMBL" id="KAH0555539.1"/>
    </source>
</evidence>
<protein>
    <submittedName>
        <fullName evidence="3">Uncharacterized protein</fullName>
    </submittedName>
</protein>
<proteinExistence type="predicted"/>
<dbReference type="AlphaFoldDB" id="A0AAV7INU1"/>
<sequence>MSNFLNVRDFQETDHLNVYSKLCNEIRKELISNDSHSKEDTEEEKKAINKLTSPDDSDEPLNIVIPEQAGRNAIKGIWLPFKTEEINLIISYLKQHSAPGTDKISNEVIKNLLTLAINILTYIFNRILETGEIPEEWLVVFRQTDIPTLEKRFRAIEETRDKFISYQEELEELLEESDALFAHREEFENSYFTAFGIATKL</sequence>